<evidence type="ECO:0000259" key="3">
    <source>
        <dbReference type="PROSITE" id="PS50110"/>
    </source>
</evidence>
<dbReference type="EMBL" id="JBHSMZ010000016">
    <property type="protein sequence ID" value="MFC5551139.1"/>
    <property type="molecule type" value="Genomic_DNA"/>
</dbReference>
<dbReference type="SMART" id="SM00448">
    <property type="entry name" value="REC"/>
    <property type="match status" value="1"/>
</dbReference>
<evidence type="ECO:0000256" key="1">
    <source>
        <dbReference type="ARBA" id="ARBA00022553"/>
    </source>
</evidence>
<proteinExistence type="predicted"/>
<evidence type="ECO:0000256" key="2">
    <source>
        <dbReference type="PROSITE-ProRule" id="PRU00169"/>
    </source>
</evidence>
<gene>
    <name evidence="4" type="ORF">ACFPO9_21685</name>
</gene>
<dbReference type="PANTHER" id="PTHR44591:SF3">
    <property type="entry name" value="RESPONSE REGULATORY DOMAIN-CONTAINING PROTEIN"/>
    <property type="match status" value="1"/>
</dbReference>
<feature type="modified residue" description="4-aspartylphosphate" evidence="2">
    <location>
        <position position="57"/>
    </location>
</feature>
<keyword evidence="5" id="KW-1185">Reference proteome</keyword>
<name>A0ABW0S3U2_9BURK</name>
<dbReference type="Gene3D" id="3.40.50.2300">
    <property type="match status" value="1"/>
</dbReference>
<dbReference type="PANTHER" id="PTHR44591">
    <property type="entry name" value="STRESS RESPONSE REGULATOR PROTEIN 1"/>
    <property type="match status" value="1"/>
</dbReference>
<evidence type="ECO:0000313" key="4">
    <source>
        <dbReference type="EMBL" id="MFC5551139.1"/>
    </source>
</evidence>
<dbReference type="Pfam" id="PF00072">
    <property type="entry name" value="Response_reg"/>
    <property type="match status" value="1"/>
</dbReference>
<feature type="domain" description="Response regulatory" evidence="3">
    <location>
        <begin position="8"/>
        <end position="124"/>
    </location>
</feature>
<dbReference type="InterPro" id="IPR001789">
    <property type="entry name" value="Sig_transdc_resp-reg_receiver"/>
</dbReference>
<dbReference type="PROSITE" id="PS50110">
    <property type="entry name" value="RESPONSE_REGULATORY"/>
    <property type="match status" value="1"/>
</dbReference>
<dbReference type="RefSeq" id="WP_379774767.1">
    <property type="nucleotide sequence ID" value="NZ_JBHSMZ010000016.1"/>
</dbReference>
<evidence type="ECO:0000313" key="5">
    <source>
        <dbReference type="Proteomes" id="UP001596086"/>
    </source>
</evidence>
<comment type="caution">
    <text evidence="4">The sequence shown here is derived from an EMBL/GenBank/DDBJ whole genome shotgun (WGS) entry which is preliminary data.</text>
</comment>
<dbReference type="InterPro" id="IPR050595">
    <property type="entry name" value="Bact_response_regulator"/>
</dbReference>
<organism evidence="4 5">
    <name type="scientific">Massilia aerilata</name>
    <dbReference type="NCBI Taxonomy" id="453817"/>
    <lineage>
        <taxon>Bacteria</taxon>
        <taxon>Pseudomonadati</taxon>
        <taxon>Pseudomonadota</taxon>
        <taxon>Betaproteobacteria</taxon>
        <taxon>Burkholderiales</taxon>
        <taxon>Oxalobacteraceae</taxon>
        <taxon>Telluria group</taxon>
        <taxon>Massilia</taxon>
    </lineage>
</organism>
<protein>
    <submittedName>
        <fullName evidence="4">Response regulator</fullName>
    </submittedName>
</protein>
<accession>A0ABW0S3U2</accession>
<sequence>MGAPLFRKVLLIDDNDDARELLGMALELRGHSVATAGDGPAGLERAAAFSPEVVFLDLGMPGMDGYDTARALRRLPGLALVWIVALSGWNDQQTIARTVSAGFDRHLSKPADFALIDAVLSADLVRTGLAPLRGRASQL</sequence>
<dbReference type="CDD" id="cd17580">
    <property type="entry name" value="REC_2_DhkD-like"/>
    <property type="match status" value="1"/>
</dbReference>
<reference evidence="5" key="1">
    <citation type="journal article" date="2019" name="Int. J. Syst. Evol. Microbiol.">
        <title>The Global Catalogue of Microorganisms (GCM) 10K type strain sequencing project: providing services to taxonomists for standard genome sequencing and annotation.</title>
        <authorList>
            <consortium name="The Broad Institute Genomics Platform"/>
            <consortium name="The Broad Institute Genome Sequencing Center for Infectious Disease"/>
            <person name="Wu L."/>
            <person name="Ma J."/>
        </authorList>
    </citation>
    <scope>NUCLEOTIDE SEQUENCE [LARGE SCALE GENOMIC DNA]</scope>
    <source>
        <strain evidence="5">CGMCC 4.5798</strain>
    </source>
</reference>
<keyword evidence="1 2" id="KW-0597">Phosphoprotein</keyword>
<dbReference type="Proteomes" id="UP001596086">
    <property type="component" value="Unassembled WGS sequence"/>
</dbReference>
<dbReference type="InterPro" id="IPR011006">
    <property type="entry name" value="CheY-like_superfamily"/>
</dbReference>
<dbReference type="SUPFAM" id="SSF52172">
    <property type="entry name" value="CheY-like"/>
    <property type="match status" value="1"/>
</dbReference>